<feature type="compositionally biased region" description="Low complexity" evidence="1">
    <location>
        <begin position="143"/>
        <end position="152"/>
    </location>
</feature>
<feature type="compositionally biased region" description="Basic residues" evidence="1">
    <location>
        <begin position="153"/>
        <end position="162"/>
    </location>
</feature>
<evidence type="ECO:0000313" key="2">
    <source>
        <dbReference type="EMBL" id="CAA9480098.1"/>
    </source>
</evidence>
<sequence>ERHRPPRGRALRGGAHHPAAAAPSRAGRGDVPEPLLAADDDRAGRGQVTRAAGVRERRAPRARDRDLQRVLLALHGRRSSRRRTYRLLRDRSRGRGGRARLYRLEPVRGPDRDPGRPGSGHGGRARRALRPGLHRRRQGVLSRLPRGGPAQARRARRHRLRQHALEWPRGRRGPARRAHARADRAERRAALGSARGLRTAHGPRRDHPGAPGSGRDV</sequence>
<dbReference type="EC" id="2.1.1.104" evidence="2"/>
<feature type="compositionally biased region" description="Low complexity" evidence="1">
    <location>
        <begin position="12"/>
        <end position="26"/>
    </location>
</feature>
<keyword evidence="2" id="KW-0808">Transferase</keyword>
<dbReference type="AlphaFoldDB" id="A0A6J4S089"/>
<feature type="compositionally biased region" description="Low complexity" evidence="1">
    <location>
        <begin position="190"/>
        <end position="200"/>
    </location>
</feature>
<feature type="region of interest" description="Disordered" evidence="1">
    <location>
        <begin position="1"/>
        <end position="61"/>
    </location>
</feature>
<gene>
    <name evidence="2" type="ORF">AVDCRST_MAG45-106</name>
</gene>
<reference evidence="2" key="1">
    <citation type="submission" date="2020-02" db="EMBL/GenBank/DDBJ databases">
        <authorList>
            <person name="Meier V. D."/>
        </authorList>
    </citation>
    <scope>NUCLEOTIDE SEQUENCE</scope>
    <source>
        <strain evidence="2">AVDCRST_MAG45</strain>
    </source>
</reference>
<feature type="region of interest" description="Disordered" evidence="1">
    <location>
        <begin position="86"/>
        <end position="217"/>
    </location>
</feature>
<protein>
    <submittedName>
        <fullName evidence="2">Caffeoyl-CoA O-methyltransferase( )</fullName>
        <ecNumber evidence="2">2.1.1.104</ecNumber>
    </submittedName>
</protein>
<feature type="non-terminal residue" evidence="2">
    <location>
        <position position="1"/>
    </location>
</feature>
<feature type="non-terminal residue" evidence="2">
    <location>
        <position position="217"/>
    </location>
</feature>
<feature type="compositionally biased region" description="Basic residues" evidence="1">
    <location>
        <begin position="170"/>
        <end position="179"/>
    </location>
</feature>
<dbReference type="GO" id="GO:0042409">
    <property type="term" value="F:caffeoyl-CoA O-methyltransferase activity"/>
    <property type="evidence" value="ECO:0007669"/>
    <property type="project" value="UniProtKB-EC"/>
</dbReference>
<feature type="compositionally biased region" description="Basic residues" evidence="1">
    <location>
        <begin position="123"/>
        <end position="138"/>
    </location>
</feature>
<feature type="compositionally biased region" description="Basic and acidic residues" evidence="1">
    <location>
        <begin position="102"/>
        <end position="115"/>
    </location>
</feature>
<evidence type="ECO:0000256" key="1">
    <source>
        <dbReference type="SAM" id="MobiDB-lite"/>
    </source>
</evidence>
<dbReference type="EMBL" id="CADCVU010000010">
    <property type="protein sequence ID" value="CAA9480098.1"/>
    <property type="molecule type" value="Genomic_DNA"/>
</dbReference>
<organism evidence="2">
    <name type="scientific">uncultured Solirubrobacterales bacterium</name>
    <dbReference type="NCBI Taxonomy" id="768556"/>
    <lineage>
        <taxon>Bacteria</taxon>
        <taxon>Bacillati</taxon>
        <taxon>Actinomycetota</taxon>
        <taxon>Thermoleophilia</taxon>
        <taxon>Solirubrobacterales</taxon>
        <taxon>environmental samples</taxon>
    </lineage>
</organism>
<proteinExistence type="predicted"/>
<dbReference type="GO" id="GO:0032259">
    <property type="term" value="P:methylation"/>
    <property type="evidence" value="ECO:0007669"/>
    <property type="project" value="UniProtKB-KW"/>
</dbReference>
<feature type="compositionally biased region" description="Basic and acidic residues" evidence="1">
    <location>
        <begin position="180"/>
        <end position="189"/>
    </location>
</feature>
<feature type="compositionally biased region" description="Basic residues" evidence="1">
    <location>
        <begin position="1"/>
        <end position="10"/>
    </location>
</feature>
<name>A0A6J4S089_9ACTN</name>
<keyword evidence="2" id="KW-0489">Methyltransferase</keyword>
<accession>A0A6J4S089</accession>